<dbReference type="PIRSF" id="PIRSF039020">
    <property type="entry name" value="EhpR"/>
    <property type="match status" value="1"/>
</dbReference>
<feature type="domain" description="VOC" evidence="1">
    <location>
        <begin position="3"/>
        <end position="120"/>
    </location>
</feature>
<dbReference type="InterPro" id="IPR004360">
    <property type="entry name" value="Glyas_Fos-R_dOase_dom"/>
</dbReference>
<organism evidence="2 3">
    <name type="scientific">Azospirillum cavernae</name>
    <dbReference type="NCBI Taxonomy" id="2320860"/>
    <lineage>
        <taxon>Bacteria</taxon>
        <taxon>Pseudomonadati</taxon>
        <taxon>Pseudomonadota</taxon>
        <taxon>Alphaproteobacteria</taxon>
        <taxon>Rhodospirillales</taxon>
        <taxon>Azospirillaceae</taxon>
        <taxon>Azospirillum</taxon>
    </lineage>
</organism>
<dbReference type="Pfam" id="PF00903">
    <property type="entry name" value="Glyoxalase"/>
    <property type="match status" value="1"/>
</dbReference>
<evidence type="ECO:0000259" key="1">
    <source>
        <dbReference type="PROSITE" id="PS51819"/>
    </source>
</evidence>
<name>A0A418VWJ4_9PROT</name>
<accession>A0A418VWJ4</accession>
<dbReference type="Proteomes" id="UP000283458">
    <property type="component" value="Unassembled WGS sequence"/>
</dbReference>
<protein>
    <submittedName>
        <fullName evidence="2">Drug:proton antiporter</fullName>
    </submittedName>
</protein>
<dbReference type="EMBL" id="QYUL01000002">
    <property type="protein sequence ID" value="RJF81499.1"/>
    <property type="molecule type" value="Genomic_DNA"/>
</dbReference>
<reference evidence="2 3" key="1">
    <citation type="submission" date="2018-09" db="EMBL/GenBank/DDBJ databases">
        <authorList>
            <person name="Zhu H."/>
        </authorList>
    </citation>
    <scope>NUCLEOTIDE SEQUENCE [LARGE SCALE GENOMIC DNA]</scope>
    <source>
        <strain evidence="2 3">K2W22B-5</strain>
    </source>
</reference>
<gene>
    <name evidence="2" type="ORF">D3877_15215</name>
</gene>
<dbReference type="PROSITE" id="PS51819">
    <property type="entry name" value="VOC"/>
    <property type="match status" value="1"/>
</dbReference>
<dbReference type="Gene3D" id="3.30.720.120">
    <property type="match status" value="1"/>
</dbReference>
<keyword evidence="3" id="KW-1185">Reference proteome</keyword>
<dbReference type="AlphaFoldDB" id="A0A418VWJ4"/>
<dbReference type="Gene3D" id="3.30.720.110">
    <property type="match status" value="1"/>
</dbReference>
<dbReference type="InterPro" id="IPR037523">
    <property type="entry name" value="VOC_core"/>
</dbReference>
<dbReference type="OrthoDB" id="9806945at2"/>
<dbReference type="InterPro" id="IPR026275">
    <property type="entry name" value="Glyoxalase/dOase/EhpR"/>
</dbReference>
<comment type="caution">
    <text evidence="2">The sequence shown here is derived from an EMBL/GenBank/DDBJ whole genome shotgun (WGS) entry which is preliminary data.</text>
</comment>
<dbReference type="RefSeq" id="WP_119831591.1">
    <property type="nucleotide sequence ID" value="NZ_QYUL01000002.1"/>
</dbReference>
<proteinExistence type="predicted"/>
<evidence type="ECO:0000313" key="3">
    <source>
        <dbReference type="Proteomes" id="UP000283458"/>
    </source>
</evidence>
<dbReference type="SUPFAM" id="SSF54593">
    <property type="entry name" value="Glyoxalase/Bleomycin resistance protein/Dihydroxybiphenyl dioxygenase"/>
    <property type="match status" value="1"/>
</dbReference>
<evidence type="ECO:0000313" key="2">
    <source>
        <dbReference type="EMBL" id="RJF81499.1"/>
    </source>
</evidence>
<dbReference type="InterPro" id="IPR029068">
    <property type="entry name" value="Glyas_Bleomycin-R_OHBP_Dase"/>
</dbReference>
<sequence length="126" mass="13072">MPDLNFVLLYVDSPTASAAFYADLLGKPPVEASPSFAMFAMESGVMLGLWSRHTVEPAPSAGGGGSEIAFAVADADTVSATHADWAARGLPIIQTPTAMDFGHTFVALDPDGHRLRVFAPSAPPSA</sequence>